<name>A0AAW2S0G5_SESRA</name>
<comment type="caution">
    <text evidence="1">The sequence shown here is derived from an EMBL/GenBank/DDBJ whole genome shotgun (WGS) entry which is preliminary data.</text>
</comment>
<reference evidence="1" key="1">
    <citation type="submission" date="2020-06" db="EMBL/GenBank/DDBJ databases">
        <authorList>
            <person name="Li T."/>
            <person name="Hu X."/>
            <person name="Zhang T."/>
            <person name="Song X."/>
            <person name="Zhang H."/>
            <person name="Dai N."/>
            <person name="Sheng W."/>
            <person name="Hou X."/>
            <person name="Wei L."/>
        </authorList>
    </citation>
    <scope>NUCLEOTIDE SEQUENCE</scope>
    <source>
        <strain evidence="1">G02</strain>
        <tissue evidence="1">Leaf</tissue>
    </source>
</reference>
<reference evidence="1" key="2">
    <citation type="journal article" date="2024" name="Plant">
        <title>Genomic evolution and insights into agronomic trait innovations of Sesamum species.</title>
        <authorList>
            <person name="Miao H."/>
            <person name="Wang L."/>
            <person name="Qu L."/>
            <person name="Liu H."/>
            <person name="Sun Y."/>
            <person name="Le M."/>
            <person name="Wang Q."/>
            <person name="Wei S."/>
            <person name="Zheng Y."/>
            <person name="Lin W."/>
            <person name="Duan Y."/>
            <person name="Cao H."/>
            <person name="Xiong S."/>
            <person name="Wang X."/>
            <person name="Wei L."/>
            <person name="Li C."/>
            <person name="Ma Q."/>
            <person name="Ju M."/>
            <person name="Zhao R."/>
            <person name="Li G."/>
            <person name="Mu C."/>
            <person name="Tian Q."/>
            <person name="Mei H."/>
            <person name="Zhang T."/>
            <person name="Gao T."/>
            <person name="Zhang H."/>
        </authorList>
    </citation>
    <scope>NUCLEOTIDE SEQUENCE</scope>
    <source>
        <strain evidence="1">G02</strain>
    </source>
</reference>
<evidence type="ECO:0000313" key="1">
    <source>
        <dbReference type="EMBL" id="KAL0385857.1"/>
    </source>
</evidence>
<organism evidence="1">
    <name type="scientific">Sesamum radiatum</name>
    <name type="common">Black benniseed</name>
    <dbReference type="NCBI Taxonomy" id="300843"/>
    <lineage>
        <taxon>Eukaryota</taxon>
        <taxon>Viridiplantae</taxon>
        <taxon>Streptophyta</taxon>
        <taxon>Embryophyta</taxon>
        <taxon>Tracheophyta</taxon>
        <taxon>Spermatophyta</taxon>
        <taxon>Magnoliopsida</taxon>
        <taxon>eudicotyledons</taxon>
        <taxon>Gunneridae</taxon>
        <taxon>Pentapetalae</taxon>
        <taxon>asterids</taxon>
        <taxon>lamiids</taxon>
        <taxon>Lamiales</taxon>
        <taxon>Pedaliaceae</taxon>
        <taxon>Sesamum</taxon>
    </lineage>
</organism>
<gene>
    <name evidence="1" type="ORF">Sradi_2980000</name>
</gene>
<protein>
    <submittedName>
        <fullName evidence="1">Uncharacterized protein</fullName>
    </submittedName>
</protein>
<sequence>MEEISPALLGAIQQIIFVAIREQVVAIALARVTTLSYVDAPEEEAEEGVPAPLPLADRRQEVSLPDPQEVPPQWLARFEHFQKGLPDVRYHM</sequence>
<dbReference type="EMBL" id="JACGWJ010000012">
    <property type="protein sequence ID" value="KAL0385857.1"/>
    <property type="molecule type" value="Genomic_DNA"/>
</dbReference>
<accession>A0AAW2S0G5</accession>
<proteinExistence type="predicted"/>
<dbReference type="AlphaFoldDB" id="A0AAW2S0G5"/>